<evidence type="ECO:0000256" key="1">
    <source>
        <dbReference type="ARBA" id="ARBA00004267"/>
    </source>
</evidence>
<dbReference type="InterPro" id="IPR041470">
    <property type="entry name" value="GCP_N"/>
</dbReference>
<dbReference type="GO" id="GO:0031122">
    <property type="term" value="P:cytoplasmic microtubule organization"/>
    <property type="evidence" value="ECO:0007669"/>
    <property type="project" value="TreeGrafter"/>
</dbReference>
<keyword evidence="8" id="KW-1185">Reference proteome</keyword>
<dbReference type="InterPro" id="IPR007259">
    <property type="entry name" value="GCP"/>
</dbReference>
<dbReference type="Pfam" id="PF17681">
    <property type="entry name" value="GCP_N_terminal"/>
    <property type="match status" value="1"/>
</dbReference>
<accession>C5KQF9</accession>
<dbReference type="RefSeq" id="XP_002781489.1">
    <property type="nucleotide sequence ID" value="XM_002781443.1"/>
</dbReference>
<dbReference type="GO" id="GO:0051011">
    <property type="term" value="F:microtubule minus-end binding"/>
    <property type="evidence" value="ECO:0007669"/>
    <property type="project" value="TreeGrafter"/>
</dbReference>
<protein>
    <recommendedName>
        <fullName evidence="5">Spindle pole body component</fullName>
    </recommendedName>
</protein>
<dbReference type="GO" id="GO:0043015">
    <property type="term" value="F:gamma-tubulin binding"/>
    <property type="evidence" value="ECO:0007669"/>
    <property type="project" value="InterPro"/>
</dbReference>
<evidence type="ECO:0000256" key="3">
    <source>
        <dbReference type="ARBA" id="ARBA00022701"/>
    </source>
</evidence>
<reference evidence="7 8" key="1">
    <citation type="submission" date="2008-07" db="EMBL/GenBank/DDBJ databases">
        <authorList>
            <person name="El-Sayed N."/>
            <person name="Caler E."/>
            <person name="Inman J."/>
            <person name="Amedeo P."/>
            <person name="Hass B."/>
            <person name="Wortman J."/>
        </authorList>
    </citation>
    <scope>NUCLEOTIDE SEQUENCE [LARGE SCALE GENOMIC DNA]</scope>
    <source>
        <strain evidence="8">ATCC 50983 / TXsc</strain>
    </source>
</reference>
<dbReference type="GO" id="GO:0000278">
    <property type="term" value="P:mitotic cell cycle"/>
    <property type="evidence" value="ECO:0007669"/>
    <property type="project" value="TreeGrafter"/>
</dbReference>
<dbReference type="GeneID" id="9057249"/>
<evidence type="ECO:0000313" key="8">
    <source>
        <dbReference type="Proteomes" id="UP000007800"/>
    </source>
</evidence>
<dbReference type="Proteomes" id="UP000007800">
    <property type="component" value="Unassembled WGS sequence"/>
</dbReference>
<keyword evidence="3 5" id="KW-0493">Microtubule</keyword>
<dbReference type="AlphaFoldDB" id="C5KQF9"/>
<organism evidence="8">
    <name type="scientific">Perkinsus marinus (strain ATCC 50983 / TXsc)</name>
    <dbReference type="NCBI Taxonomy" id="423536"/>
    <lineage>
        <taxon>Eukaryota</taxon>
        <taxon>Sar</taxon>
        <taxon>Alveolata</taxon>
        <taxon>Perkinsozoa</taxon>
        <taxon>Perkinsea</taxon>
        <taxon>Perkinsida</taxon>
        <taxon>Perkinsidae</taxon>
        <taxon>Perkinsus</taxon>
    </lineage>
</organism>
<dbReference type="InParanoid" id="C5KQF9"/>
<comment type="similarity">
    <text evidence="5">Belongs to the TUBGCP family.</text>
</comment>
<keyword evidence="4 5" id="KW-0206">Cytoskeleton</keyword>
<evidence type="ECO:0000256" key="5">
    <source>
        <dbReference type="RuleBase" id="RU363050"/>
    </source>
</evidence>
<dbReference type="GO" id="GO:0000930">
    <property type="term" value="C:gamma-tubulin complex"/>
    <property type="evidence" value="ECO:0007669"/>
    <property type="project" value="TreeGrafter"/>
</dbReference>
<evidence type="ECO:0000256" key="2">
    <source>
        <dbReference type="ARBA" id="ARBA00022490"/>
    </source>
</evidence>
<sequence>MVTSFAGKVDYQLLALRLYNKVADAVEAVLTSVPEPHPAPYHYTLVAIIESVVLEPYRDRICDIEGSLLQHDGLLPVTYLVAQLRDQTILLTFFSDLLDEAQSVRGCILLNLLWSRYHALPECSPIRRPLGFCLDALGELFSSMLSKWVSFGQVPMMPDVFFITPISKDYSVVETESASSSAVEIDQQLIPKGIISSSLAEKILLCGSAVRVLGLCDTTDDTNKNAENLSRLRQLNVLFDGDDPNSKMTSPGCIRYIERSVERARGFLNGWLRGTVSPTLLEHLSAVRGLYLLGDGGFWQTFLEECAELTVTRKGNVTE</sequence>
<dbReference type="GO" id="GO:0000922">
    <property type="term" value="C:spindle pole"/>
    <property type="evidence" value="ECO:0007669"/>
    <property type="project" value="InterPro"/>
</dbReference>
<dbReference type="GO" id="GO:0007020">
    <property type="term" value="P:microtubule nucleation"/>
    <property type="evidence" value="ECO:0007669"/>
    <property type="project" value="InterPro"/>
</dbReference>
<dbReference type="EMBL" id="GG675383">
    <property type="protein sequence ID" value="EER13284.1"/>
    <property type="molecule type" value="Genomic_DNA"/>
</dbReference>
<keyword evidence="2 5" id="KW-0963">Cytoplasm</keyword>
<dbReference type="PANTHER" id="PTHR19302">
    <property type="entry name" value="GAMMA TUBULIN COMPLEX PROTEIN"/>
    <property type="match status" value="1"/>
</dbReference>
<evidence type="ECO:0000256" key="4">
    <source>
        <dbReference type="ARBA" id="ARBA00023212"/>
    </source>
</evidence>
<dbReference type="GO" id="GO:0005874">
    <property type="term" value="C:microtubule"/>
    <property type="evidence" value="ECO:0007669"/>
    <property type="project" value="UniProtKB-KW"/>
</dbReference>
<dbReference type="GO" id="GO:0051225">
    <property type="term" value="P:spindle assembly"/>
    <property type="evidence" value="ECO:0007669"/>
    <property type="project" value="TreeGrafter"/>
</dbReference>
<feature type="domain" description="Gamma tubulin complex component protein N-terminal" evidence="6">
    <location>
        <begin position="17"/>
        <end position="231"/>
    </location>
</feature>
<evidence type="ECO:0000313" key="7">
    <source>
        <dbReference type="EMBL" id="EER13284.1"/>
    </source>
</evidence>
<name>C5KQF9_PERM5</name>
<dbReference type="PANTHER" id="PTHR19302:SF27">
    <property type="entry name" value="GAMMA-TUBULIN COMPLEX COMPONENT 4"/>
    <property type="match status" value="1"/>
</dbReference>
<dbReference type="OMA" id="ICEIEGA"/>
<dbReference type="GO" id="GO:0051321">
    <property type="term" value="P:meiotic cell cycle"/>
    <property type="evidence" value="ECO:0007669"/>
    <property type="project" value="TreeGrafter"/>
</dbReference>
<gene>
    <name evidence="7" type="ORF">Pmar_PMAR007401</name>
</gene>
<dbReference type="OrthoDB" id="1608002at2759"/>
<comment type="subcellular location">
    <subcellularLocation>
        <location evidence="1 5">Cytoplasm</location>
        <location evidence="1 5">Cytoskeleton</location>
        <location evidence="1 5">Microtubule organizing center</location>
    </subcellularLocation>
</comment>
<proteinExistence type="inferred from homology"/>
<evidence type="ECO:0000259" key="6">
    <source>
        <dbReference type="Pfam" id="PF17681"/>
    </source>
</evidence>